<feature type="region of interest" description="Disordered" evidence="1">
    <location>
        <begin position="31"/>
        <end position="54"/>
    </location>
</feature>
<evidence type="ECO:0000256" key="1">
    <source>
        <dbReference type="SAM" id="MobiDB-lite"/>
    </source>
</evidence>
<name>A0A0J9XU74_BRUMA</name>
<reference evidence="3" key="3">
    <citation type="submission" date="2019-04" db="EMBL/GenBank/DDBJ databases">
        <authorList>
            <person name="Howe K."/>
            <person name="Paulini M."/>
            <person name="Williams G."/>
        </authorList>
    </citation>
    <scope>NUCLEOTIDE SEQUENCE [LARGE SCALE GENOMIC DNA]</scope>
    <source>
        <strain evidence="3">FR3</strain>
    </source>
</reference>
<dbReference type="GeneID" id="66057768"/>
<accession>A0A4E9FDR8</accession>
<protein>
    <submittedName>
        <fullName evidence="2">Bm13093</fullName>
    </submittedName>
</protein>
<gene>
    <name evidence="2 3" type="ORF">Bm13093</name>
    <name evidence="3" type="ORF">BM_BM13093</name>
    <name evidence="2" type="ORF">BM_Bm13093</name>
</gene>
<dbReference type="EMBL" id="CAAKNF010000193">
    <property type="protein sequence ID" value="VIO94592.1"/>
    <property type="molecule type" value="Genomic_DNA"/>
</dbReference>
<organism evidence="2">
    <name type="scientific">Brugia malayi</name>
    <name type="common">Filarial nematode worm</name>
    <dbReference type="NCBI Taxonomy" id="6279"/>
    <lineage>
        <taxon>Eukaryota</taxon>
        <taxon>Metazoa</taxon>
        <taxon>Ecdysozoa</taxon>
        <taxon>Nematoda</taxon>
        <taxon>Chromadorea</taxon>
        <taxon>Rhabditida</taxon>
        <taxon>Spirurina</taxon>
        <taxon>Spiruromorpha</taxon>
        <taxon>Filarioidea</taxon>
        <taxon>Onchocercidae</taxon>
        <taxon>Brugia</taxon>
    </lineage>
</organism>
<dbReference type="CTD" id="66057768"/>
<dbReference type="KEGG" id="bmy:BM_BM13093"/>
<proteinExistence type="predicted"/>
<evidence type="ECO:0000313" key="2">
    <source>
        <dbReference type="EMBL" id="CDP95499.1"/>
    </source>
</evidence>
<reference evidence="2" key="2">
    <citation type="submission" date="2012-12" db="EMBL/GenBank/DDBJ databases">
        <authorList>
            <person name="Gao Y.W."/>
            <person name="Fan S.T."/>
            <person name="Sun H.T."/>
            <person name="Wang Z."/>
            <person name="Gao X.L."/>
            <person name="Li Y.G."/>
            <person name="Wang T.C."/>
            <person name="Zhang K."/>
            <person name="Xu W.W."/>
            <person name="Yu Z.J."/>
            <person name="Xia X.Z."/>
        </authorList>
    </citation>
    <scope>NUCLEOTIDE SEQUENCE</scope>
    <source>
        <strain evidence="2">FR3</strain>
    </source>
</reference>
<reference evidence="2" key="1">
    <citation type="journal article" date="2007" name="Science">
        <title>Draft genome of the filarial nematode parasite Brugia malayi.</title>
        <authorList>
            <person name="Ghedin E."/>
            <person name="Wang S."/>
            <person name="Spiro D."/>
            <person name="Caler E."/>
            <person name="Zhao Q."/>
            <person name="Crabtree J."/>
            <person name="Allen J.E."/>
            <person name="Delcher A.L."/>
            <person name="Guiliano D.B."/>
            <person name="Miranda-Saavedra D."/>
            <person name="Angiuoli S.V."/>
            <person name="Creasy T."/>
            <person name="Amedeo P."/>
            <person name="Haas B."/>
            <person name="El-Sayed N.M."/>
            <person name="Wortman J.R."/>
            <person name="Feldblyum T."/>
            <person name="Tallon L."/>
            <person name="Schatz M."/>
            <person name="Shumway M."/>
            <person name="Koo H."/>
            <person name="Salzberg S.L."/>
            <person name="Schobel S."/>
            <person name="Pertea M."/>
            <person name="Pop M."/>
            <person name="White O."/>
            <person name="Barton G.J."/>
            <person name="Carlow C.K."/>
            <person name="Crawford M.J."/>
            <person name="Daub J."/>
            <person name="Dimmic M.W."/>
            <person name="Estes C.F."/>
            <person name="Foster J.M."/>
            <person name="Ganatra M."/>
            <person name="Gregory W.F."/>
            <person name="Johnson N.M."/>
            <person name="Jin J."/>
            <person name="Komuniecki R."/>
            <person name="Korf I."/>
            <person name="Kumar S."/>
            <person name="Laney S."/>
            <person name="Li B.W."/>
            <person name="Li W."/>
            <person name="Lindblom T.H."/>
            <person name="Lustigman S."/>
            <person name="Ma D."/>
            <person name="Maina C.V."/>
            <person name="Martin D.M."/>
            <person name="McCarter J.P."/>
            <person name="McReynolds L."/>
            <person name="Mitreva M."/>
            <person name="Nutman T.B."/>
            <person name="Parkinson J."/>
            <person name="Peregrin-Alvarez J.M."/>
            <person name="Poole C."/>
            <person name="Ren Q."/>
            <person name="Saunders L."/>
            <person name="Sluder A.E."/>
            <person name="Smith K."/>
            <person name="Stanke M."/>
            <person name="Unnasch T.R."/>
            <person name="Ware J."/>
            <person name="Wei A.D."/>
            <person name="Weil G."/>
            <person name="Williams D.J."/>
            <person name="Zhang Y."/>
            <person name="Williams S.A."/>
            <person name="Fraser-Liggett C."/>
            <person name="Slatko B."/>
            <person name="Blaxter M.L."/>
            <person name="Scott A.L."/>
        </authorList>
    </citation>
    <scope>NUCLEOTIDE SEQUENCE</scope>
    <source>
        <strain evidence="2">FR3</strain>
    </source>
</reference>
<evidence type="ECO:0000313" key="3">
    <source>
        <dbReference type="EMBL" id="VIO94592.1"/>
    </source>
</evidence>
<dbReference type="AlphaFoldDB" id="A0A0J9XU74"/>
<sequence>MVNVNFATESGICKDKVHILLDASIYERKLSTSAEQEPVQRHGEMSGSSELPKL</sequence>
<dbReference type="EMBL" id="LN856944">
    <property type="protein sequence ID" value="CDP95499.1"/>
    <property type="molecule type" value="Genomic_DNA"/>
</dbReference>
<accession>A0A0J9XU74</accession>
<dbReference type="RefSeq" id="XP_042935065.1">
    <property type="nucleotide sequence ID" value="XM_043079131.1"/>
</dbReference>